<gene>
    <name evidence="5" type="ORF">D3Y57_05030</name>
</gene>
<dbReference type="InterPro" id="IPR036390">
    <property type="entry name" value="WH_DNA-bd_sf"/>
</dbReference>
<keyword evidence="1" id="KW-0805">Transcription regulation</keyword>
<dbReference type="InterPro" id="IPR036388">
    <property type="entry name" value="WH-like_DNA-bd_sf"/>
</dbReference>
<reference evidence="5 6" key="1">
    <citation type="submission" date="2018-09" db="EMBL/GenBank/DDBJ databases">
        <title>Sphingomonas peninsula sp. nov., isolated from fildes peninsula, Antarctic soil.</title>
        <authorList>
            <person name="Yingchao G."/>
        </authorList>
    </citation>
    <scope>NUCLEOTIDE SEQUENCE [LARGE SCALE GENOMIC DNA]</scope>
    <source>
        <strain evidence="5 6">YZ-8</strain>
        <plasmid evidence="5 6">unnamed1</plasmid>
    </source>
</reference>
<dbReference type="GO" id="GO:0003700">
    <property type="term" value="F:DNA-binding transcription factor activity"/>
    <property type="evidence" value="ECO:0007669"/>
    <property type="project" value="InterPro"/>
</dbReference>
<dbReference type="SUPFAM" id="SSF46785">
    <property type="entry name" value="Winged helix' DNA-binding domain"/>
    <property type="match status" value="1"/>
</dbReference>
<evidence type="ECO:0000313" key="6">
    <source>
        <dbReference type="Proteomes" id="UP000276254"/>
    </source>
</evidence>
<dbReference type="GO" id="GO:0006950">
    <property type="term" value="P:response to stress"/>
    <property type="evidence" value="ECO:0007669"/>
    <property type="project" value="TreeGrafter"/>
</dbReference>
<dbReference type="PANTHER" id="PTHR33164:SF64">
    <property type="entry name" value="TRANSCRIPTIONAL REGULATOR SLYA"/>
    <property type="match status" value="1"/>
</dbReference>
<evidence type="ECO:0000256" key="3">
    <source>
        <dbReference type="ARBA" id="ARBA00023163"/>
    </source>
</evidence>
<evidence type="ECO:0000313" key="5">
    <source>
        <dbReference type="EMBL" id="AYJ85365.1"/>
    </source>
</evidence>
<dbReference type="SMART" id="SM00347">
    <property type="entry name" value="HTH_MARR"/>
    <property type="match status" value="1"/>
</dbReference>
<dbReference type="Proteomes" id="UP000276254">
    <property type="component" value="Plasmid unnamed1"/>
</dbReference>
<name>A0A494TJR7_SPHPE</name>
<dbReference type="GO" id="GO:0003677">
    <property type="term" value="F:DNA binding"/>
    <property type="evidence" value="ECO:0007669"/>
    <property type="project" value="UniProtKB-KW"/>
</dbReference>
<accession>A0A494TJR7</accession>
<dbReference type="PANTHER" id="PTHR33164">
    <property type="entry name" value="TRANSCRIPTIONAL REGULATOR, MARR FAMILY"/>
    <property type="match status" value="1"/>
</dbReference>
<evidence type="ECO:0000256" key="2">
    <source>
        <dbReference type="ARBA" id="ARBA00023125"/>
    </source>
</evidence>
<keyword evidence="6" id="KW-1185">Reference proteome</keyword>
<organism evidence="5 6">
    <name type="scientific">Sphingomonas paeninsulae</name>
    <dbReference type="NCBI Taxonomy" id="2319844"/>
    <lineage>
        <taxon>Bacteria</taxon>
        <taxon>Pseudomonadati</taxon>
        <taxon>Pseudomonadota</taxon>
        <taxon>Alphaproteobacteria</taxon>
        <taxon>Sphingomonadales</taxon>
        <taxon>Sphingomonadaceae</taxon>
        <taxon>Sphingomonas</taxon>
    </lineage>
</organism>
<dbReference type="InterPro" id="IPR000835">
    <property type="entry name" value="HTH_MarR-typ"/>
</dbReference>
<geneLocation type="plasmid" evidence="5">
    <name>unnamed1</name>
</geneLocation>
<evidence type="ECO:0000259" key="4">
    <source>
        <dbReference type="PROSITE" id="PS50995"/>
    </source>
</evidence>
<dbReference type="AlphaFoldDB" id="A0A494TJR7"/>
<evidence type="ECO:0000256" key="1">
    <source>
        <dbReference type="ARBA" id="ARBA00023015"/>
    </source>
</evidence>
<dbReference type="Pfam" id="PF12802">
    <property type="entry name" value="MarR_2"/>
    <property type="match status" value="1"/>
</dbReference>
<dbReference type="PRINTS" id="PR00598">
    <property type="entry name" value="HTHMARR"/>
</dbReference>
<keyword evidence="2" id="KW-0238">DNA-binding</keyword>
<dbReference type="EMBL" id="CP032828">
    <property type="protein sequence ID" value="AYJ85365.1"/>
    <property type="molecule type" value="Genomic_DNA"/>
</dbReference>
<keyword evidence="5" id="KW-0614">Plasmid</keyword>
<dbReference type="KEGG" id="spha:D3Y57_05030"/>
<keyword evidence="3" id="KW-0804">Transcription</keyword>
<feature type="domain" description="HTH marR-type" evidence="4">
    <location>
        <begin position="9"/>
        <end position="142"/>
    </location>
</feature>
<proteinExistence type="predicted"/>
<dbReference type="PROSITE" id="PS50995">
    <property type="entry name" value="HTH_MARR_2"/>
    <property type="match status" value="1"/>
</dbReference>
<dbReference type="RefSeq" id="WP_121151894.1">
    <property type="nucleotide sequence ID" value="NZ_CP032828.1"/>
</dbReference>
<protein>
    <submittedName>
        <fullName evidence="5">MarR family transcriptional regulator</fullName>
    </submittedName>
</protein>
<sequence length="151" mass="16784">MTSKRFQLESNYSRTLLPLARLWRQAADRALSGMGVSAASGWALVQLGRLGDDARQTDLARELDVTGASLVRVVDQLVAATLVNRRPDEIDGRVTRVYLTQKGLDLFAEIERVFADLRKDMLIGVSDSDLAIAIDVAERLAARFTRQRIVK</sequence>
<dbReference type="Gene3D" id="1.10.10.10">
    <property type="entry name" value="Winged helix-like DNA-binding domain superfamily/Winged helix DNA-binding domain"/>
    <property type="match status" value="1"/>
</dbReference>
<dbReference type="InterPro" id="IPR039422">
    <property type="entry name" value="MarR/SlyA-like"/>
</dbReference>
<dbReference type="OrthoDB" id="582199at2"/>